<name>A0AAV3XMR3_9CYAN</name>
<reference evidence="2" key="1">
    <citation type="submission" date="2019-10" db="EMBL/GenBank/DDBJ databases">
        <title>Draft genome sequece of Microseira wollei NIES-4236.</title>
        <authorList>
            <person name="Yamaguchi H."/>
            <person name="Suzuki S."/>
            <person name="Kawachi M."/>
        </authorList>
    </citation>
    <scope>NUCLEOTIDE SEQUENCE</scope>
    <source>
        <strain evidence="2">NIES-4236</strain>
    </source>
</reference>
<protein>
    <submittedName>
        <fullName evidence="2">Uncharacterized protein</fullName>
    </submittedName>
</protein>
<feature type="region of interest" description="Disordered" evidence="1">
    <location>
        <begin position="1"/>
        <end position="20"/>
    </location>
</feature>
<comment type="caution">
    <text evidence="2">The sequence shown here is derived from an EMBL/GenBank/DDBJ whole genome shotgun (WGS) entry which is preliminary data.</text>
</comment>
<keyword evidence="3" id="KW-1185">Reference proteome</keyword>
<evidence type="ECO:0000313" key="2">
    <source>
        <dbReference type="EMBL" id="GET43190.1"/>
    </source>
</evidence>
<dbReference type="EMBL" id="BLAY01000205">
    <property type="protein sequence ID" value="GET43190.1"/>
    <property type="molecule type" value="Genomic_DNA"/>
</dbReference>
<proteinExistence type="predicted"/>
<feature type="compositionally biased region" description="Basic and acidic residues" evidence="1">
    <location>
        <begin position="1"/>
        <end position="12"/>
    </location>
</feature>
<accession>A0AAV3XMR3</accession>
<dbReference type="Proteomes" id="UP001050975">
    <property type="component" value="Unassembled WGS sequence"/>
</dbReference>
<evidence type="ECO:0000256" key="1">
    <source>
        <dbReference type="SAM" id="MobiDB-lite"/>
    </source>
</evidence>
<organism evidence="2 3">
    <name type="scientific">Microseira wollei NIES-4236</name>
    <dbReference type="NCBI Taxonomy" id="2530354"/>
    <lineage>
        <taxon>Bacteria</taxon>
        <taxon>Bacillati</taxon>
        <taxon>Cyanobacteriota</taxon>
        <taxon>Cyanophyceae</taxon>
        <taxon>Oscillatoriophycideae</taxon>
        <taxon>Aerosakkonematales</taxon>
        <taxon>Aerosakkonemataceae</taxon>
        <taxon>Microseira</taxon>
    </lineage>
</organism>
<dbReference type="AlphaFoldDB" id="A0AAV3XMR3"/>
<gene>
    <name evidence="2" type="ORF">MiSe_80120</name>
</gene>
<dbReference type="RefSeq" id="WP_226591742.1">
    <property type="nucleotide sequence ID" value="NZ_BLAY01000205.1"/>
</dbReference>
<evidence type="ECO:0000313" key="3">
    <source>
        <dbReference type="Proteomes" id="UP001050975"/>
    </source>
</evidence>
<sequence>MPGKHEGDRSVTPEKGSNTMIEQRSVLELIKAPIPDIPEGKLPVRMIACGIPYGVNSVIHNLHVVRFAEVAAWSPPLPSPVKGEIIRILTRYIKISG</sequence>